<reference evidence="2 3" key="2">
    <citation type="submission" date="2018-11" db="EMBL/GenBank/DDBJ databases">
        <authorList>
            <consortium name="Pathogen Informatics"/>
        </authorList>
    </citation>
    <scope>NUCLEOTIDE SEQUENCE [LARGE SCALE GENOMIC DNA]</scope>
</reference>
<keyword evidence="3" id="KW-1185">Reference proteome</keyword>
<dbReference type="EMBL" id="UZAE01012319">
    <property type="protein sequence ID" value="VDO04551.1"/>
    <property type="molecule type" value="Genomic_DNA"/>
</dbReference>
<dbReference type="WBParaSite" id="HNAJ_0000856101-mRNA-1">
    <property type="protein sequence ID" value="HNAJ_0000856101-mRNA-1"/>
    <property type="gene ID" value="HNAJ_0000856101"/>
</dbReference>
<organism evidence="4">
    <name type="scientific">Rodentolepis nana</name>
    <name type="common">Dwarf tapeworm</name>
    <name type="synonym">Hymenolepis nana</name>
    <dbReference type="NCBI Taxonomy" id="102285"/>
    <lineage>
        <taxon>Eukaryota</taxon>
        <taxon>Metazoa</taxon>
        <taxon>Spiralia</taxon>
        <taxon>Lophotrochozoa</taxon>
        <taxon>Platyhelminthes</taxon>
        <taxon>Cestoda</taxon>
        <taxon>Eucestoda</taxon>
        <taxon>Cyclophyllidea</taxon>
        <taxon>Hymenolepididae</taxon>
        <taxon>Rodentolepis</taxon>
    </lineage>
</organism>
<feature type="region of interest" description="Disordered" evidence="1">
    <location>
        <begin position="367"/>
        <end position="395"/>
    </location>
</feature>
<dbReference type="PANTHER" id="PTHR13800">
    <property type="entry name" value="TRANSIENT RECEPTOR POTENTIAL CATION CHANNEL, SUBFAMILY M, MEMBER 6"/>
    <property type="match status" value="1"/>
</dbReference>
<accession>A0A158QI22</accession>
<protein>
    <submittedName>
        <fullName evidence="4">Ion_trans domain-containing protein</fullName>
    </submittedName>
</protein>
<dbReference type="GO" id="GO:0005886">
    <property type="term" value="C:plasma membrane"/>
    <property type="evidence" value="ECO:0007669"/>
    <property type="project" value="TreeGrafter"/>
</dbReference>
<dbReference type="PANTHER" id="PTHR13800:SF12">
    <property type="entry name" value="TRANSIENT RECEPTOR POTENTIAL CATION CHANNEL SUBFAMILY M MEMBER-LIKE 2"/>
    <property type="match status" value="1"/>
</dbReference>
<dbReference type="Proteomes" id="UP000278807">
    <property type="component" value="Unassembled WGS sequence"/>
</dbReference>
<sequence>MYCVIFSALVTRPHSARDIFEAIKSIVYLAELTFYHMFGEFQFSEFVGRFETNLCTTPYISGCTYPTYIVTVPVLTGIFTILTNVMLINMLIAIFTKTYDEMEKITQQLWTMQRYRIIQYILTESVQPGPFLIFSFAYQIIMYIKNPEAHRNSQKQRAFRKSFEDDPGRERQLINWEKLSALIEMGMQEAEEVFEDSSERNSHHSKRRNETLTRTLARSGRTLMTPTVVFDNLATPNETADGFEKQISSIESKLEKITNILSDKGGTFLPRTPLSPSRKVSLAPSRVESNVSSLAMKDSEDGPIVLQWLNHQIAIFTSLTSEITPHSLDPPIPWEVPYPKYNPISWTPRKCMVVHWLSRNESLNAAKPRKTSFASSTGSNAGEDHMNPEGRVGTKGKGLLPEVGENAACVLVVTRGASDEEILVLKGVHHHAQFPWFLCLHPQSCSQATCYRGLIRLFCQSTINDEAVHKVVIDDFVAYFVKYAKIGVVSDPINCDNAWISITAIHIQIPMEYKLVEEIEQMLSIRECAVLWVPREELPKLRKSHLEAMEAVI</sequence>
<evidence type="ECO:0000313" key="4">
    <source>
        <dbReference type="WBParaSite" id="HNAJ_0000856101-mRNA-1"/>
    </source>
</evidence>
<name>A0A158QI22_RODNA</name>
<evidence type="ECO:0000313" key="3">
    <source>
        <dbReference type="Proteomes" id="UP000278807"/>
    </source>
</evidence>
<gene>
    <name evidence="2" type="ORF">HNAJ_LOCUS8557</name>
</gene>
<dbReference type="InterPro" id="IPR050927">
    <property type="entry name" value="TRPM"/>
</dbReference>
<dbReference type="STRING" id="102285.A0A158QI22"/>
<reference evidence="4" key="1">
    <citation type="submission" date="2016-04" db="UniProtKB">
        <authorList>
            <consortium name="WormBaseParasite"/>
        </authorList>
    </citation>
    <scope>IDENTIFICATION</scope>
</reference>
<evidence type="ECO:0000256" key="1">
    <source>
        <dbReference type="SAM" id="MobiDB-lite"/>
    </source>
</evidence>
<dbReference type="GO" id="GO:0099604">
    <property type="term" value="F:ligand-gated calcium channel activity"/>
    <property type="evidence" value="ECO:0007669"/>
    <property type="project" value="TreeGrafter"/>
</dbReference>
<evidence type="ECO:0000313" key="2">
    <source>
        <dbReference type="EMBL" id="VDO04551.1"/>
    </source>
</evidence>
<dbReference type="OrthoDB" id="6240031at2759"/>
<proteinExistence type="predicted"/>
<dbReference type="AlphaFoldDB" id="A0A158QI22"/>